<evidence type="ECO:0000256" key="4">
    <source>
        <dbReference type="ARBA" id="ARBA00023163"/>
    </source>
</evidence>
<dbReference type="PRINTS" id="PR00039">
    <property type="entry name" value="HTHLYSR"/>
</dbReference>
<dbReference type="PANTHER" id="PTHR30118">
    <property type="entry name" value="HTH-TYPE TRANSCRIPTIONAL REGULATOR LEUO-RELATED"/>
    <property type="match status" value="1"/>
</dbReference>
<evidence type="ECO:0000256" key="2">
    <source>
        <dbReference type="ARBA" id="ARBA00023015"/>
    </source>
</evidence>
<organism evidence="7 8">
    <name type="scientific">Myxococcus llanfairpwllgwyngyllgogerychwyrndrobwllllantysiliogogogochensis</name>
    <dbReference type="NCBI Taxonomy" id="2590453"/>
    <lineage>
        <taxon>Bacteria</taxon>
        <taxon>Pseudomonadati</taxon>
        <taxon>Myxococcota</taxon>
        <taxon>Myxococcia</taxon>
        <taxon>Myxococcales</taxon>
        <taxon>Cystobacterineae</taxon>
        <taxon>Myxococcaceae</taxon>
        <taxon>Myxococcus</taxon>
    </lineage>
</organism>
<dbReference type="PANTHER" id="PTHR30118:SF15">
    <property type="entry name" value="TRANSCRIPTIONAL REGULATORY PROTEIN"/>
    <property type="match status" value="1"/>
</dbReference>
<dbReference type="GO" id="GO:0003700">
    <property type="term" value="F:DNA-binding transcription factor activity"/>
    <property type="evidence" value="ECO:0007669"/>
    <property type="project" value="InterPro"/>
</dbReference>
<dbReference type="OrthoDB" id="109788at2"/>
<dbReference type="SUPFAM" id="SSF53850">
    <property type="entry name" value="Periplasmic binding protein-like II"/>
    <property type="match status" value="1"/>
</dbReference>
<dbReference type="InterPro" id="IPR000847">
    <property type="entry name" value="LysR_HTH_N"/>
</dbReference>
<proteinExistence type="inferred from homology"/>
<evidence type="ECO:0000313" key="7">
    <source>
        <dbReference type="EMBL" id="TQF11465.1"/>
    </source>
</evidence>
<sequence length="468" mass="50651">MGSGRLCLLQEGARRGRAAELPQPELRSGRRPALHRGGAAGLVRQRPAPRRQAAIPAGPPGGRRRSGSRLRRHPQGRGHLPAHHPAAQPGVLAPRLPGIRAGFALSLRLARRREAMQPIDHAHLSRLDLNLLVAFDALMRERHVTRAAHRVGLGQPAMSHHLARLRELLGDELFTRAPTGVVPTPHAQALAEPVRNALACLQAVLTQRPFDPATQERHFRVSLSDGLESSLVPPFLALVAEQAPGVTLSLSPLQEARGLAMLDDGSLDLLVGPPMEQAPHHKLRLFCAGGYLVVFDPSVVRVDMPLSLEDFLSIPHVRVSRRADSGDAVDDALARLRLRRRVAVQTTHALSVPHLLRGARLLGLLPRRSALASAKAFGLSVSPPPLALTADSIVMRWHASRDSDPGHRWLREAMFLAATSSGEDNTATRVAARTPPPPKRSRQKVAMGLTGEPVPPSMARGATLRRKS</sequence>
<dbReference type="PROSITE" id="PS50931">
    <property type="entry name" value="HTH_LYSR"/>
    <property type="match status" value="1"/>
</dbReference>
<dbReference type="Pfam" id="PF00126">
    <property type="entry name" value="HTH_1"/>
    <property type="match status" value="1"/>
</dbReference>
<name>A0A540WR16_9BACT</name>
<comment type="caution">
    <text evidence="7">The sequence shown here is derived from an EMBL/GenBank/DDBJ whole genome shotgun (WGS) entry which is preliminary data.</text>
</comment>
<accession>A0A540WR16</accession>
<feature type="compositionally biased region" description="Low complexity" evidence="5">
    <location>
        <begin position="44"/>
        <end position="56"/>
    </location>
</feature>
<protein>
    <submittedName>
        <fullName evidence="7">LysR family transcriptional regulator</fullName>
    </submittedName>
</protein>
<dbReference type="InterPro" id="IPR036388">
    <property type="entry name" value="WH-like_DNA-bd_sf"/>
</dbReference>
<feature type="region of interest" description="Disordered" evidence="5">
    <location>
        <begin position="421"/>
        <end position="468"/>
    </location>
</feature>
<dbReference type="InterPro" id="IPR050389">
    <property type="entry name" value="LysR-type_TF"/>
</dbReference>
<evidence type="ECO:0000256" key="3">
    <source>
        <dbReference type="ARBA" id="ARBA00023125"/>
    </source>
</evidence>
<dbReference type="InterPro" id="IPR036390">
    <property type="entry name" value="WH_DNA-bd_sf"/>
</dbReference>
<comment type="similarity">
    <text evidence="1">Belongs to the LysR transcriptional regulatory family.</text>
</comment>
<gene>
    <name evidence="7" type="ORF">FJV41_34140</name>
</gene>
<evidence type="ECO:0000259" key="6">
    <source>
        <dbReference type="PROSITE" id="PS50931"/>
    </source>
</evidence>
<dbReference type="InterPro" id="IPR005119">
    <property type="entry name" value="LysR_subst-bd"/>
</dbReference>
<feature type="domain" description="HTH lysR-type" evidence="6">
    <location>
        <begin position="127"/>
        <end position="184"/>
    </location>
</feature>
<feature type="compositionally biased region" description="Basic residues" evidence="5">
    <location>
        <begin position="62"/>
        <end position="82"/>
    </location>
</feature>
<feature type="region of interest" description="Disordered" evidence="5">
    <location>
        <begin position="13"/>
        <end position="93"/>
    </location>
</feature>
<dbReference type="EMBL" id="VIFM01000187">
    <property type="protein sequence ID" value="TQF11465.1"/>
    <property type="molecule type" value="Genomic_DNA"/>
</dbReference>
<evidence type="ECO:0000256" key="1">
    <source>
        <dbReference type="ARBA" id="ARBA00009437"/>
    </source>
</evidence>
<dbReference type="Proteomes" id="UP000315369">
    <property type="component" value="Unassembled WGS sequence"/>
</dbReference>
<evidence type="ECO:0000256" key="5">
    <source>
        <dbReference type="SAM" id="MobiDB-lite"/>
    </source>
</evidence>
<dbReference type="SUPFAM" id="SSF46785">
    <property type="entry name" value="Winged helix' DNA-binding domain"/>
    <property type="match status" value="1"/>
</dbReference>
<keyword evidence="4" id="KW-0804">Transcription</keyword>
<dbReference type="Pfam" id="PF03466">
    <property type="entry name" value="LysR_substrate"/>
    <property type="match status" value="1"/>
</dbReference>
<dbReference type="Gene3D" id="1.10.10.10">
    <property type="entry name" value="Winged helix-like DNA-binding domain superfamily/Winged helix DNA-binding domain"/>
    <property type="match status" value="1"/>
</dbReference>
<reference evidence="7 8" key="1">
    <citation type="submission" date="2019-06" db="EMBL/GenBank/DDBJ databases">
        <authorList>
            <person name="Livingstone P."/>
            <person name="Whitworth D."/>
        </authorList>
    </citation>
    <scope>NUCLEOTIDE SEQUENCE [LARGE SCALE GENOMIC DNA]</scope>
    <source>
        <strain evidence="7 8">AM401</strain>
    </source>
</reference>
<dbReference type="AlphaFoldDB" id="A0A540WR16"/>
<dbReference type="Gene3D" id="3.40.190.10">
    <property type="entry name" value="Periplasmic binding protein-like II"/>
    <property type="match status" value="2"/>
</dbReference>
<keyword evidence="3" id="KW-0238">DNA-binding</keyword>
<keyword evidence="2" id="KW-0805">Transcription regulation</keyword>
<evidence type="ECO:0000313" key="8">
    <source>
        <dbReference type="Proteomes" id="UP000315369"/>
    </source>
</evidence>
<dbReference type="GO" id="GO:0003677">
    <property type="term" value="F:DNA binding"/>
    <property type="evidence" value="ECO:0007669"/>
    <property type="project" value="UniProtKB-KW"/>
</dbReference>
<keyword evidence="8" id="KW-1185">Reference proteome</keyword>